<accession>A0A0F8ZDK2</accession>
<proteinExistence type="predicted"/>
<protein>
    <submittedName>
        <fullName evidence="1">Uncharacterized protein</fullName>
    </submittedName>
</protein>
<name>A0A0F8ZDK2_9ZZZZ</name>
<dbReference type="AlphaFoldDB" id="A0A0F8ZDK2"/>
<evidence type="ECO:0000313" key="1">
    <source>
        <dbReference type="EMBL" id="KKK64574.1"/>
    </source>
</evidence>
<organism evidence="1">
    <name type="scientific">marine sediment metagenome</name>
    <dbReference type="NCBI Taxonomy" id="412755"/>
    <lineage>
        <taxon>unclassified sequences</taxon>
        <taxon>metagenomes</taxon>
        <taxon>ecological metagenomes</taxon>
    </lineage>
</organism>
<feature type="non-terminal residue" evidence="1">
    <location>
        <position position="1"/>
    </location>
</feature>
<reference evidence="1" key="1">
    <citation type="journal article" date="2015" name="Nature">
        <title>Complex archaea that bridge the gap between prokaryotes and eukaryotes.</title>
        <authorList>
            <person name="Spang A."/>
            <person name="Saw J.H."/>
            <person name="Jorgensen S.L."/>
            <person name="Zaremba-Niedzwiedzka K."/>
            <person name="Martijn J."/>
            <person name="Lind A.E."/>
            <person name="van Eijk R."/>
            <person name="Schleper C."/>
            <person name="Guy L."/>
            <person name="Ettema T.J."/>
        </authorList>
    </citation>
    <scope>NUCLEOTIDE SEQUENCE</scope>
</reference>
<comment type="caution">
    <text evidence="1">The sequence shown here is derived from an EMBL/GenBank/DDBJ whole genome shotgun (WGS) entry which is preliminary data.</text>
</comment>
<gene>
    <name evidence="1" type="ORF">LCGC14_2982830</name>
</gene>
<sequence length="28" mass="3494">VDQWNRGKQEEFQDRKTFDRQLKAQTLK</sequence>
<dbReference type="EMBL" id="LAZR01060962">
    <property type="protein sequence ID" value="KKK64574.1"/>
    <property type="molecule type" value="Genomic_DNA"/>
</dbReference>